<keyword evidence="3" id="KW-0238">DNA-binding</keyword>
<evidence type="ECO:0000256" key="3">
    <source>
        <dbReference type="ARBA" id="ARBA00023125"/>
    </source>
</evidence>
<dbReference type="Pfam" id="PF01420">
    <property type="entry name" value="Methylase_S"/>
    <property type="match status" value="1"/>
</dbReference>
<dbReference type="EMBL" id="CP019962">
    <property type="protein sequence ID" value="ARD66727.1"/>
    <property type="molecule type" value="Genomic_DNA"/>
</dbReference>
<reference evidence="6" key="1">
    <citation type="journal article" date="2017" name="Sci. Rep.">
        <title>Determination of the Genome and Primary Transcriptome of Syngas Fermenting Eubacterium limosum ATCC 8486.</title>
        <authorList>
            <person name="Song Y."/>
            <person name="Shin J."/>
            <person name="Jeong Y."/>
            <person name="Jin S."/>
            <person name="Lee J.K."/>
            <person name="Kim D.R."/>
            <person name="Kim S.C."/>
            <person name="Cho S."/>
            <person name="Cho B.K."/>
        </authorList>
    </citation>
    <scope>NUCLEOTIDE SEQUENCE [LARGE SCALE GENOMIC DNA]</scope>
    <source>
        <strain evidence="6">ATCC 8486</strain>
    </source>
</reference>
<dbReference type="GO" id="GO:0009307">
    <property type="term" value="P:DNA restriction-modification system"/>
    <property type="evidence" value="ECO:0007669"/>
    <property type="project" value="UniProtKB-KW"/>
</dbReference>
<dbReference type="RefSeq" id="WP_081571247.1">
    <property type="nucleotide sequence ID" value="NZ_CP019962.1"/>
</dbReference>
<dbReference type="SUPFAM" id="SSF116734">
    <property type="entry name" value="DNA methylase specificity domain"/>
    <property type="match status" value="1"/>
</dbReference>
<evidence type="ECO:0000256" key="2">
    <source>
        <dbReference type="ARBA" id="ARBA00022747"/>
    </source>
</evidence>
<dbReference type="GO" id="GO:0004519">
    <property type="term" value="F:endonuclease activity"/>
    <property type="evidence" value="ECO:0007669"/>
    <property type="project" value="UniProtKB-KW"/>
</dbReference>
<dbReference type="Gene3D" id="3.90.220.20">
    <property type="entry name" value="DNA methylase specificity domains"/>
    <property type="match status" value="1"/>
</dbReference>
<dbReference type="InterPro" id="IPR044946">
    <property type="entry name" value="Restrct_endonuc_typeI_TRD_sf"/>
</dbReference>
<name>A0AAC9QVZ3_EUBLI</name>
<feature type="domain" description="Type I restriction modification DNA specificity" evidence="4">
    <location>
        <begin position="2"/>
        <end position="180"/>
    </location>
</feature>
<dbReference type="Proteomes" id="UP000192391">
    <property type="component" value="Chromosome"/>
</dbReference>
<keyword evidence="2" id="KW-0680">Restriction system</keyword>
<protein>
    <submittedName>
        <fullName evidence="5">Restriction endonuclease subunit S</fullName>
    </submittedName>
</protein>
<dbReference type="GO" id="GO:0003677">
    <property type="term" value="F:DNA binding"/>
    <property type="evidence" value="ECO:0007669"/>
    <property type="project" value="UniProtKB-KW"/>
</dbReference>
<keyword evidence="5" id="KW-0378">Hydrolase</keyword>
<evidence type="ECO:0000313" key="6">
    <source>
        <dbReference type="Proteomes" id="UP000192391"/>
    </source>
</evidence>
<dbReference type="AlphaFoldDB" id="A0AAC9QVZ3"/>
<comment type="similarity">
    <text evidence="1">Belongs to the type-I restriction system S methylase family.</text>
</comment>
<dbReference type="PANTHER" id="PTHR30408:SF13">
    <property type="entry name" value="TYPE I RESTRICTION ENZYME HINDI SPECIFICITY SUBUNIT"/>
    <property type="match status" value="1"/>
</dbReference>
<proteinExistence type="inferred from homology"/>
<evidence type="ECO:0000256" key="1">
    <source>
        <dbReference type="ARBA" id="ARBA00010923"/>
    </source>
</evidence>
<dbReference type="InterPro" id="IPR000055">
    <property type="entry name" value="Restrct_endonuc_typeI_TRD"/>
</dbReference>
<gene>
    <name evidence="5" type="ORF">B2M23_14880</name>
</gene>
<sequence length="186" mass="21167">MTGWKKVCLGDIIEANGSTYSSKDDWSFVNYLDTGNITKNEIGNIQFIDLTCEKLPSRAKRKVKFDSILYSTVRPNQLHYGIVKKQPENFLVSTGFIVVDVDTTQAVPDFVYYLLTQNEITEHLQAIGEQSVSAYPSIKPTDIENIEVFLPDMERQKKIVSILISIDNKIRENKAINKNLDYQLVA</sequence>
<evidence type="ECO:0000313" key="5">
    <source>
        <dbReference type="EMBL" id="ARD66727.1"/>
    </source>
</evidence>
<dbReference type="KEGG" id="elim:B2M23_14880"/>
<evidence type="ECO:0000259" key="4">
    <source>
        <dbReference type="Pfam" id="PF01420"/>
    </source>
</evidence>
<dbReference type="InterPro" id="IPR052021">
    <property type="entry name" value="Type-I_RS_S_subunit"/>
</dbReference>
<keyword evidence="5" id="KW-0540">Nuclease</keyword>
<keyword evidence="5" id="KW-0255">Endonuclease</keyword>
<organism evidence="5 6">
    <name type="scientific">Eubacterium limosum</name>
    <dbReference type="NCBI Taxonomy" id="1736"/>
    <lineage>
        <taxon>Bacteria</taxon>
        <taxon>Bacillati</taxon>
        <taxon>Bacillota</taxon>
        <taxon>Clostridia</taxon>
        <taxon>Eubacteriales</taxon>
        <taxon>Eubacteriaceae</taxon>
        <taxon>Eubacterium</taxon>
    </lineage>
</organism>
<dbReference type="PANTHER" id="PTHR30408">
    <property type="entry name" value="TYPE-1 RESTRICTION ENZYME ECOKI SPECIFICITY PROTEIN"/>
    <property type="match status" value="1"/>
</dbReference>
<dbReference type="REBASE" id="196598">
    <property type="entry name" value="S2.Eli8486CORF14865P"/>
</dbReference>
<accession>A0AAC9QVZ3</accession>